<evidence type="ECO:0000256" key="4">
    <source>
        <dbReference type="ARBA" id="ARBA00022741"/>
    </source>
</evidence>
<dbReference type="GO" id="GO:0004519">
    <property type="term" value="F:endonuclease activity"/>
    <property type="evidence" value="ECO:0007669"/>
    <property type="project" value="InterPro"/>
</dbReference>
<evidence type="ECO:0000313" key="15">
    <source>
        <dbReference type="Proteomes" id="UP000184671"/>
    </source>
</evidence>
<dbReference type="EC" id="3.6.4.12" evidence="2"/>
<dbReference type="SUPFAM" id="SSF50249">
    <property type="entry name" value="Nucleic acid-binding proteins"/>
    <property type="match status" value="1"/>
</dbReference>
<evidence type="ECO:0000256" key="5">
    <source>
        <dbReference type="ARBA" id="ARBA00022801"/>
    </source>
</evidence>
<organism evidence="14 15">
    <name type="scientific">Methanoculleus chikugoensis</name>
    <dbReference type="NCBI Taxonomy" id="118126"/>
    <lineage>
        <taxon>Archaea</taxon>
        <taxon>Methanobacteriati</taxon>
        <taxon>Methanobacteriota</taxon>
        <taxon>Stenosarchaea group</taxon>
        <taxon>Methanomicrobia</taxon>
        <taxon>Methanomicrobiales</taxon>
        <taxon>Methanomicrobiaceae</taxon>
        <taxon>Methanoculleus</taxon>
    </lineage>
</organism>
<dbReference type="Gene3D" id="2.40.50.140">
    <property type="entry name" value="Nucleic acid-binding proteins"/>
    <property type="match status" value="1"/>
</dbReference>
<dbReference type="InterPro" id="IPR004860">
    <property type="entry name" value="LAGLIDADG_dom"/>
</dbReference>
<dbReference type="InterPro" id="IPR006142">
    <property type="entry name" value="INTEIN"/>
</dbReference>
<dbReference type="GO" id="GO:0005524">
    <property type="term" value="F:ATP binding"/>
    <property type="evidence" value="ECO:0007669"/>
    <property type="project" value="UniProtKB-KW"/>
</dbReference>
<dbReference type="InterPro" id="IPR033762">
    <property type="entry name" value="MCM_OB"/>
</dbReference>
<dbReference type="InterPro" id="IPR036844">
    <property type="entry name" value="Hint_dom_sf"/>
</dbReference>
<dbReference type="Pfam" id="PF00493">
    <property type="entry name" value="MCM"/>
    <property type="match status" value="2"/>
</dbReference>
<comment type="similarity">
    <text evidence="1 11">Belongs to the MCM family.</text>
</comment>
<dbReference type="PROSITE" id="PS50051">
    <property type="entry name" value="MCM_2"/>
    <property type="match status" value="2"/>
</dbReference>
<dbReference type="InterPro" id="IPR001208">
    <property type="entry name" value="MCM_dom"/>
</dbReference>
<dbReference type="Gene3D" id="3.30.1640.10">
    <property type="entry name" value="mini-chromosome maintenance (MCM) complex, chain A, domain 1"/>
    <property type="match status" value="1"/>
</dbReference>
<feature type="domain" description="MCM C-terminal AAA(+) ATPase" evidence="12">
    <location>
        <begin position="773"/>
        <end position="844"/>
    </location>
</feature>
<dbReference type="Gene3D" id="2.20.28.10">
    <property type="match status" value="1"/>
</dbReference>
<evidence type="ECO:0000313" key="14">
    <source>
        <dbReference type="EMBL" id="SCL76174.1"/>
    </source>
</evidence>
<dbReference type="Gene3D" id="2.170.16.10">
    <property type="entry name" value="Hedgehog/Intein (Hint) domain"/>
    <property type="match status" value="1"/>
</dbReference>
<dbReference type="PRINTS" id="PR01657">
    <property type="entry name" value="MCMFAMILY"/>
</dbReference>
<dbReference type="GO" id="GO:0003697">
    <property type="term" value="F:single-stranded DNA binding"/>
    <property type="evidence" value="ECO:0007669"/>
    <property type="project" value="TreeGrafter"/>
</dbReference>
<dbReference type="GO" id="GO:0016787">
    <property type="term" value="F:hydrolase activity"/>
    <property type="evidence" value="ECO:0007669"/>
    <property type="project" value="UniProtKB-KW"/>
</dbReference>
<dbReference type="SMART" id="SM00350">
    <property type="entry name" value="MCM"/>
    <property type="match status" value="1"/>
</dbReference>
<dbReference type="GO" id="GO:0006260">
    <property type="term" value="P:DNA replication"/>
    <property type="evidence" value="ECO:0007669"/>
    <property type="project" value="UniProtKB-KW"/>
</dbReference>
<dbReference type="OrthoDB" id="6747at2157"/>
<evidence type="ECO:0000256" key="10">
    <source>
        <dbReference type="ARBA" id="ARBA00023125"/>
    </source>
</evidence>
<dbReference type="PANTHER" id="PTHR11630:SF66">
    <property type="entry name" value="DNA REPLICATION LICENSING FACTOR MCM4"/>
    <property type="match status" value="1"/>
</dbReference>
<dbReference type="Pfam" id="PF17207">
    <property type="entry name" value="MCM_OB"/>
    <property type="match status" value="1"/>
</dbReference>
<evidence type="ECO:0000256" key="11">
    <source>
        <dbReference type="RuleBase" id="RU004070"/>
    </source>
</evidence>
<dbReference type="SUPFAM" id="SSF51294">
    <property type="entry name" value="Hedgehog/intein (Hint) domain"/>
    <property type="match status" value="1"/>
</dbReference>
<dbReference type="InterPro" id="IPR006141">
    <property type="entry name" value="Intein_N"/>
</dbReference>
<dbReference type="SUPFAM" id="SSF52540">
    <property type="entry name" value="P-loop containing nucleoside triphosphate hydrolases"/>
    <property type="match status" value="2"/>
</dbReference>
<keyword evidence="9" id="KW-0651">Protein splicing</keyword>
<dbReference type="CDD" id="cd00081">
    <property type="entry name" value="Hint"/>
    <property type="match status" value="1"/>
</dbReference>
<dbReference type="PROSITE" id="PS50819">
    <property type="entry name" value="INTEIN_ENDONUCLEASE"/>
    <property type="match status" value="1"/>
</dbReference>
<dbReference type="EMBL" id="FMID01000047">
    <property type="protein sequence ID" value="SCL76174.1"/>
    <property type="molecule type" value="Genomic_DNA"/>
</dbReference>
<accession>A0A1M4MML4</accession>
<evidence type="ECO:0000256" key="7">
    <source>
        <dbReference type="ARBA" id="ARBA00022813"/>
    </source>
</evidence>
<dbReference type="Pfam" id="PF14528">
    <property type="entry name" value="LAGLIDADG_3"/>
    <property type="match status" value="1"/>
</dbReference>
<dbReference type="InterPro" id="IPR004042">
    <property type="entry name" value="Intein_endonuc_central"/>
</dbReference>
<dbReference type="InterPro" id="IPR027434">
    <property type="entry name" value="Homing_endonucl"/>
</dbReference>
<proteinExistence type="inferred from homology"/>
<dbReference type="Gene3D" id="3.40.50.300">
    <property type="entry name" value="P-loop containing nucleotide triphosphate hydrolases"/>
    <property type="match status" value="2"/>
</dbReference>
<dbReference type="PANTHER" id="PTHR11630">
    <property type="entry name" value="DNA REPLICATION LICENSING FACTOR MCM FAMILY MEMBER"/>
    <property type="match status" value="1"/>
</dbReference>
<evidence type="ECO:0000256" key="9">
    <source>
        <dbReference type="ARBA" id="ARBA00023000"/>
    </source>
</evidence>
<dbReference type="FunFam" id="2.20.28.10:FF:000003">
    <property type="entry name" value="DNA helicase"/>
    <property type="match status" value="1"/>
</dbReference>
<dbReference type="PROSITE" id="PS50817">
    <property type="entry name" value="INTEIN_N_TER"/>
    <property type="match status" value="1"/>
</dbReference>
<keyword evidence="4 11" id="KW-0547">Nucleotide-binding</keyword>
<dbReference type="Gene3D" id="1.10.10.10">
    <property type="entry name" value="Winged helix-like DNA-binding domain superfamily/Winged helix DNA-binding domain"/>
    <property type="match status" value="1"/>
</dbReference>
<feature type="domain" description="DOD-type homing endonuclease" evidence="13">
    <location>
        <begin position="559"/>
        <end position="689"/>
    </location>
</feature>
<name>A0A1M4MML4_9EURY</name>
<keyword evidence="10 11" id="KW-0238">DNA-binding</keyword>
<dbReference type="SUPFAM" id="SSF55608">
    <property type="entry name" value="Homing endonucleases"/>
    <property type="match status" value="1"/>
</dbReference>
<keyword evidence="3" id="KW-0235">DNA replication</keyword>
<dbReference type="GO" id="GO:0042555">
    <property type="term" value="C:MCM complex"/>
    <property type="evidence" value="ECO:0007669"/>
    <property type="project" value="TreeGrafter"/>
</dbReference>
<dbReference type="InterPro" id="IPR036388">
    <property type="entry name" value="WH-like_DNA-bd_sf"/>
</dbReference>
<evidence type="ECO:0000256" key="8">
    <source>
        <dbReference type="ARBA" id="ARBA00022840"/>
    </source>
</evidence>
<keyword evidence="8 11" id="KW-0067">ATP-binding</keyword>
<evidence type="ECO:0000256" key="6">
    <source>
        <dbReference type="ARBA" id="ARBA00022806"/>
    </source>
</evidence>
<dbReference type="InterPro" id="IPR027417">
    <property type="entry name" value="P-loop_NTPase"/>
</dbReference>
<dbReference type="GO" id="GO:0016539">
    <property type="term" value="P:intein-mediated protein splicing"/>
    <property type="evidence" value="ECO:0007669"/>
    <property type="project" value="InterPro"/>
</dbReference>
<dbReference type="GO" id="GO:0017116">
    <property type="term" value="F:single-stranded DNA helicase activity"/>
    <property type="evidence" value="ECO:0007669"/>
    <property type="project" value="TreeGrafter"/>
</dbReference>
<feature type="domain" description="MCM C-terminal AAA(+) ATPase" evidence="12">
    <location>
        <begin position="279"/>
        <end position="414"/>
    </location>
</feature>
<keyword evidence="6 14" id="KW-0347">Helicase</keyword>
<dbReference type="Pfam" id="PF17855">
    <property type="entry name" value="MCM_lid"/>
    <property type="match status" value="1"/>
</dbReference>
<keyword evidence="7" id="KW-0068">Autocatalytic cleavage</keyword>
<evidence type="ECO:0000256" key="2">
    <source>
        <dbReference type="ARBA" id="ARBA00012551"/>
    </source>
</evidence>
<evidence type="ECO:0000256" key="3">
    <source>
        <dbReference type="ARBA" id="ARBA00022705"/>
    </source>
</evidence>
<protein>
    <recommendedName>
        <fullName evidence="2">DNA helicase</fullName>
        <ecNumber evidence="2">3.6.4.12</ecNumber>
    </recommendedName>
</protein>
<evidence type="ECO:0000256" key="1">
    <source>
        <dbReference type="ARBA" id="ARBA00008010"/>
    </source>
</evidence>
<dbReference type="AlphaFoldDB" id="A0A1M4MML4"/>
<keyword evidence="5" id="KW-0378">Hydrolase</keyword>
<dbReference type="InterPro" id="IPR031327">
    <property type="entry name" value="MCM"/>
</dbReference>
<dbReference type="InterPro" id="IPR041562">
    <property type="entry name" value="MCM_lid"/>
</dbReference>
<evidence type="ECO:0000259" key="13">
    <source>
        <dbReference type="PROSITE" id="PS50819"/>
    </source>
</evidence>
<dbReference type="STRING" id="118126.L21_2095"/>
<dbReference type="InterPro" id="IPR012340">
    <property type="entry name" value="NA-bd_OB-fold"/>
</dbReference>
<gene>
    <name evidence="14" type="ORF">L21_2095</name>
</gene>
<sequence length="1059" mass="119082">MTEEITVEVTDNVGEWTKFLKKQYKRELAELSREYPHNHSLIIDYRKILNNRLAFELLRSPGKVIGDIKDAIVQNKLLKLKDGQDPDLVNIRFTNLPQKTDVRDIRADQINTFVAIEGILRKTTEVRPRIVTAVFRCRSCDKYTDPVPQGYGRFDEPDFCPNCERKTRLDLVMNRCRFVDAQKLRIQESPEGLRGGEQPQTLDIDVTDDLTGMVSPGDRVVVNGILRSVQRINYGQKSTLFDIYLECNSIEVAEKEFEEVSITEEDEAKIMALARDPMVYKKIARSIAPTIYGTDDVKEAIALQLFGGIAKDMPDGSRLRGDVHVLLVGDPGIAKSQILRYVVKLSPRGIYTSGKSSTSAGLTATAVKDEFGDGRWTLEAGALVLADMGIAAVDEMDKMAKEDRSALHEAMEQQCYDDETEVLTESGWKFFCDVTAEDRVATLSSDGRLEYATPSNFVASEYDAEMYYVRSRQVDLAVTPNHRMYVNLNRRADEWEGFRLVRMDEIPIHKRMRFKKNAVWTGERQETYEIPPVVKFANQNAEGKLTDPVTVGMDDWLEFLGYFLSEGSVQRHSKTGVPYRTIISQTNPESAEKIRECLERLPFRFSYDGKNFSINAKQLAEHLAPFGKCYEKYVPDYAKSLPPEQIGILLDALMLGDGYVNKTTGVSIYTTSSKRLADDVTELLLKKGWSGNVHLRREAGEVIPNPRGGTSVITHDIFQVTCIRDGQNEPNVNSNGQRQIEKRPYKGTIYCLEVPNHILYVRRSGIPVWCGNSISVAKAGITATLKSRCALLGAANPKLGRFDQFVPIGEQINMPPSLLSRFDLIFVMTDQPEAERDGAIAQHIIKTHSVGELIKQHAYEPLPDVDDEYIERALAPVIPDIDPTLLRKYIAYAKRTCFPILSDGAKEALIAYYMRLRNLASGNKPVPVTARQLEALVRLAEASARMRLSNTVDTEDTDRILKIVDACLRQVAYDAESGSFDIDKLVTGVTKSQRDIIRSVKETIRNVSGDSGGQARVDEVIEILVQQGFSRDKIEHTLEQLKRGGEVLEPRHGLVKLIG</sequence>
<reference evidence="14 15" key="1">
    <citation type="submission" date="2016-08" db="EMBL/GenBank/DDBJ databases">
        <authorList>
            <person name="Seilhamer J.J."/>
        </authorList>
    </citation>
    <scope>NUCLEOTIDE SEQUENCE [LARGE SCALE GENOMIC DNA]</scope>
    <source>
        <strain evidence="14">L21-II-0</strain>
    </source>
</reference>
<dbReference type="PRINTS" id="PR00379">
    <property type="entry name" value="INTEIN"/>
</dbReference>
<dbReference type="Gene3D" id="3.10.28.10">
    <property type="entry name" value="Homing endonucleases"/>
    <property type="match status" value="1"/>
</dbReference>
<dbReference type="Proteomes" id="UP000184671">
    <property type="component" value="Unassembled WGS sequence"/>
</dbReference>
<evidence type="ECO:0000259" key="12">
    <source>
        <dbReference type="PROSITE" id="PS50051"/>
    </source>
</evidence>
<dbReference type="RefSeq" id="WP_074370393.1">
    <property type="nucleotide sequence ID" value="NZ_FMID01000047.1"/>
</dbReference>